<evidence type="ECO:0000256" key="3">
    <source>
        <dbReference type="ARBA" id="ARBA00022989"/>
    </source>
</evidence>
<feature type="region of interest" description="Disordered" evidence="5">
    <location>
        <begin position="1094"/>
        <end position="1265"/>
    </location>
</feature>
<feature type="transmembrane region" description="Helical" evidence="6">
    <location>
        <begin position="194"/>
        <end position="220"/>
    </location>
</feature>
<feature type="transmembrane region" description="Helical" evidence="6">
    <location>
        <begin position="409"/>
        <end position="428"/>
    </location>
</feature>
<dbReference type="InterPro" id="IPR002645">
    <property type="entry name" value="STAS_dom"/>
</dbReference>
<dbReference type="PROSITE" id="PS51397">
    <property type="entry name" value="WLM"/>
    <property type="match status" value="1"/>
</dbReference>
<dbReference type="FunFam" id="3.30.750.24:FF:000024">
    <property type="entry name" value="Sulfate permease 2"/>
    <property type="match status" value="1"/>
</dbReference>
<dbReference type="InterPro" id="IPR036513">
    <property type="entry name" value="STAS_dom_sf"/>
</dbReference>
<feature type="transmembrane region" description="Helical" evidence="6">
    <location>
        <begin position="93"/>
        <end position="113"/>
    </location>
</feature>
<dbReference type="EMBL" id="JAGMUU010000001">
    <property type="protein sequence ID" value="KAH7163274.1"/>
    <property type="molecule type" value="Genomic_DNA"/>
</dbReference>
<feature type="compositionally biased region" description="Basic and acidic residues" evidence="5">
    <location>
        <begin position="1123"/>
        <end position="1137"/>
    </location>
</feature>
<dbReference type="Gene3D" id="3.30.750.24">
    <property type="entry name" value="STAS domain"/>
    <property type="match status" value="1"/>
</dbReference>
<keyword evidence="3 6" id="KW-1133">Transmembrane helix</keyword>
<reference evidence="9" key="1">
    <citation type="journal article" date="2021" name="Nat. Commun.">
        <title>Genetic determinants of endophytism in the Arabidopsis root mycobiome.</title>
        <authorList>
            <person name="Mesny F."/>
            <person name="Miyauchi S."/>
            <person name="Thiergart T."/>
            <person name="Pickel B."/>
            <person name="Atanasova L."/>
            <person name="Karlsson M."/>
            <person name="Huettel B."/>
            <person name="Barry K.W."/>
            <person name="Haridas S."/>
            <person name="Chen C."/>
            <person name="Bauer D."/>
            <person name="Andreopoulos W."/>
            <person name="Pangilinan J."/>
            <person name="LaButti K."/>
            <person name="Riley R."/>
            <person name="Lipzen A."/>
            <person name="Clum A."/>
            <person name="Drula E."/>
            <person name="Henrissat B."/>
            <person name="Kohler A."/>
            <person name="Grigoriev I.V."/>
            <person name="Martin F.M."/>
            <person name="Hacquard S."/>
        </authorList>
    </citation>
    <scope>NUCLEOTIDE SEQUENCE</scope>
    <source>
        <strain evidence="9">MPI-CAGE-AT-0021</strain>
    </source>
</reference>
<dbReference type="Gene3D" id="3.30.2010.10">
    <property type="entry name" value="Metalloproteases ('zincins'), catalytic domain"/>
    <property type="match status" value="1"/>
</dbReference>
<feature type="transmembrane region" description="Helical" evidence="6">
    <location>
        <begin position="253"/>
        <end position="271"/>
    </location>
</feature>
<evidence type="ECO:0000259" key="7">
    <source>
        <dbReference type="PROSITE" id="PS50801"/>
    </source>
</evidence>
<feature type="transmembrane region" description="Helical" evidence="6">
    <location>
        <begin position="120"/>
        <end position="136"/>
    </location>
</feature>
<dbReference type="OrthoDB" id="288203at2759"/>
<feature type="region of interest" description="Disordered" evidence="5">
    <location>
        <begin position="734"/>
        <end position="773"/>
    </location>
</feature>
<feature type="transmembrane region" description="Helical" evidence="6">
    <location>
        <begin position="342"/>
        <end position="360"/>
    </location>
</feature>
<dbReference type="InterPro" id="IPR013536">
    <property type="entry name" value="WLM_dom"/>
</dbReference>
<accession>A0A9P9FKS5</accession>
<dbReference type="Pfam" id="PF08325">
    <property type="entry name" value="WLM"/>
    <property type="match status" value="1"/>
</dbReference>
<feature type="transmembrane region" description="Helical" evidence="6">
    <location>
        <begin position="283"/>
        <end position="306"/>
    </location>
</feature>
<evidence type="ECO:0000313" key="10">
    <source>
        <dbReference type="Proteomes" id="UP000717696"/>
    </source>
</evidence>
<proteinExistence type="predicted"/>
<evidence type="ECO:0000256" key="5">
    <source>
        <dbReference type="SAM" id="MobiDB-lite"/>
    </source>
</evidence>
<dbReference type="PANTHER" id="PTHR11814">
    <property type="entry name" value="SULFATE TRANSPORTER"/>
    <property type="match status" value="1"/>
</dbReference>
<feature type="region of interest" description="Disordered" evidence="5">
    <location>
        <begin position="606"/>
        <end position="637"/>
    </location>
</feature>
<feature type="compositionally biased region" description="Basic and acidic residues" evidence="5">
    <location>
        <begin position="607"/>
        <end position="617"/>
    </location>
</feature>
<feature type="transmembrane region" description="Helical" evidence="6">
    <location>
        <begin position="464"/>
        <end position="484"/>
    </location>
</feature>
<dbReference type="Pfam" id="PF01740">
    <property type="entry name" value="STAS"/>
    <property type="match status" value="1"/>
</dbReference>
<gene>
    <name evidence="9" type="ORF">B0J13DRAFT_518507</name>
</gene>
<dbReference type="PROSITE" id="PS50801">
    <property type="entry name" value="STAS"/>
    <property type="match status" value="1"/>
</dbReference>
<dbReference type="InterPro" id="IPR011547">
    <property type="entry name" value="SLC26A/SulP_dom"/>
</dbReference>
<evidence type="ECO:0000256" key="4">
    <source>
        <dbReference type="ARBA" id="ARBA00023136"/>
    </source>
</evidence>
<keyword evidence="10" id="KW-1185">Reference proteome</keyword>
<feature type="transmembrane region" description="Helical" evidence="6">
    <location>
        <begin position="490"/>
        <end position="507"/>
    </location>
</feature>
<evidence type="ECO:0000256" key="6">
    <source>
        <dbReference type="SAM" id="Phobius"/>
    </source>
</evidence>
<keyword evidence="4 6" id="KW-0472">Membrane</keyword>
<comment type="subcellular location">
    <subcellularLocation>
        <location evidence="1">Membrane</location>
        <topology evidence="1">Multi-pass membrane protein</topology>
    </subcellularLocation>
</comment>
<dbReference type="Proteomes" id="UP000717696">
    <property type="component" value="Unassembled WGS sequence"/>
</dbReference>
<dbReference type="GO" id="GO:0008271">
    <property type="term" value="F:secondary active sulfate transmembrane transporter activity"/>
    <property type="evidence" value="ECO:0007669"/>
    <property type="project" value="InterPro"/>
</dbReference>
<protein>
    <submittedName>
        <fullName evidence="9">Sulfate transporter family-domain-containing protein</fullName>
    </submittedName>
</protein>
<feature type="domain" description="WLM" evidence="8">
    <location>
        <begin position="854"/>
        <end position="1090"/>
    </location>
</feature>
<dbReference type="InterPro" id="IPR018045">
    <property type="entry name" value="S04_transporter_CS"/>
</dbReference>
<organism evidence="9 10">
    <name type="scientific">Dactylonectria estremocensis</name>
    <dbReference type="NCBI Taxonomy" id="1079267"/>
    <lineage>
        <taxon>Eukaryota</taxon>
        <taxon>Fungi</taxon>
        <taxon>Dikarya</taxon>
        <taxon>Ascomycota</taxon>
        <taxon>Pezizomycotina</taxon>
        <taxon>Sordariomycetes</taxon>
        <taxon>Hypocreomycetidae</taxon>
        <taxon>Hypocreales</taxon>
        <taxon>Nectriaceae</taxon>
        <taxon>Dactylonectria</taxon>
    </lineage>
</organism>
<dbReference type="GO" id="GO:0016020">
    <property type="term" value="C:membrane"/>
    <property type="evidence" value="ECO:0007669"/>
    <property type="project" value="UniProtKB-SubCell"/>
</dbReference>
<name>A0A9P9FKS5_9HYPO</name>
<dbReference type="InterPro" id="IPR001902">
    <property type="entry name" value="SLC26A/SulP_fam"/>
</dbReference>
<evidence type="ECO:0000313" key="9">
    <source>
        <dbReference type="EMBL" id="KAH7163274.1"/>
    </source>
</evidence>
<feature type="domain" description="STAS" evidence="7">
    <location>
        <begin position="573"/>
        <end position="672"/>
    </location>
</feature>
<dbReference type="NCBIfam" id="TIGR00815">
    <property type="entry name" value="sulP"/>
    <property type="match status" value="1"/>
</dbReference>
<feature type="compositionally biased region" description="Basic and acidic residues" evidence="5">
    <location>
        <begin position="740"/>
        <end position="759"/>
    </location>
</feature>
<keyword evidence="2 6" id="KW-0812">Transmembrane</keyword>
<dbReference type="Pfam" id="PF00916">
    <property type="entry name" value="Sulfate_transp"/>
    <property type="match status" value="1"/>
</dbReference>
<evidence type="ECO:0000259" key="8">
    <source>
        <dbReference type="PROSITE" id="PS51397"/>
    </source>
</evidence>
<feature type="compositionally biased region" description="Basic and acidic residues" evidence="5">
    <location>
        <begin position="1188"/>
        <end position="1202"/>
    </location>
</feature>
<dbReference type="PROSITE" id="PS01130">
    <property type="entry name" value="SLC26A"/>
    <property type="match status" value="1"/>
</dbReference>
<feature type="transmembrane region" description="Helical" evidence="6">
    <location>
        <begin position="167"/>
        <end position="187"/>
    </location>
</feature>
<evidence type="ECO:0000256" key="1">
    <source>
        <dbReference type="ARBA" id="ARBA00004141"/>
    </source>
</evidence>
<evidence type="ECO:0000256" key="2">
    <source>
        <dbReference type="ARBA" id="ARBA00022692"/>
    </source>
</evidence>
<dbReference type="CDD" id="cd07042">
    <property type="entry name" value="STAS_SulP_like_sulfate_transporter"/>
    <property type="match status" value="1"/>
</dbReference>
<sequence length="1331" mass="146219">MPDRAAKFGNGLAKVLGIKLEDQNLGYHDEVTRGESILSRQTSHSFFENVPTSSEWLHEQVPSRGEVAAYGRSLFPFLSWIRHYNFQWLAGDLVAGITIGAIVVPQGMAYAILANLDPQFGLYSSFIGVLIYWVFGTSKDISIGPVAVLSTVVGNVVQDLTTTNEGVPAHVIASALSMISGCIVLAIGLLRCGWIVDLISITSLSAFMTGSAITICVGQLPSLLGLSGFSSRDSPYLVFINTLKHLGDSNLDAAMGLSALALLYMIRSGFTTSAERYPRFKRILFFANTMRTVFIILLYTFISWALNHSRQSNPMFKILGSVPKGFRNIGVPDISSDIVSQFGSYLPATVIVLLVEHIAISKSFGRVNNYTIDPSQEMVAIGMTNIIGPFFGAYPSTGSFSRTAIQSKAGVRTPAAGIITGGVVLIATYLLTAVFFYIPSATLAAVIIHAVGDLVTPPNTVYHFWRVSPIEVFIFFIGVFVSIFTQIEDGLYATVCLSAAVLIYRILKARGRFLGKVKIHSVLGDHVIGEDHRQLVGMYGTFDNVDSSARNVFLPLDHGDGSNPEVEVDQPYPGIFIYRFSEGFNYPNANFALDYLTDFVQAHTRRTSPENFERPGDRPWNNPGPRQSSKRPATFDPDHNMPPLKAVILDFSSVNNVDITSIQRLIDIRNQLDLYAAPNMVDWHIACINNRWTKRALVSGGFGVPTGPADSGAPRRWKSIFSVAEIGGKDSAAATAEDAANERDHHLRGEELKKDEESGKYSPTDVGMSPGEAEKLRRKGRVVHGLDMPLFHVDLTNALQSAIANVQGRPESRAGMLYSSSSVKTLLFDHLSGIFSVYSVAMPAMVAGYQRLNERKSQPNPNIVFIKPLTGPDEKIARDFLERIAAQCRPIMRESYLYVTSLEEYEPNHEFVGRNFNAGEVVQLVLKSPSTGRWLPFEYVQMVMMHELAHCKQMNHSRAFWAVRNLYAAKMTELWSNGYTGDGVWGRGASLGTGEWEKNTVLADEILPEHLCGGTYRSRRKRKAKPTLSYQERKEKRILKKFGKNGVALGADEDTKIKLEKGRKVQGKPRVAGSARGRELRAAAALARFGIQKEEESALKEEDLETDSGSGSEYEDDETIGPDSKDAVDLNGKRMLDGKGQGMVKVCEDENGDDPSARNEFDELQGMLRRIKRESPEPQASTTSCGVKGKERVRPDVHDDGYSKGPSQMVKPESVDEPSGIDAPAEPTTKRKTPLDTSEGPRKRSSTTPATTEKPTRNTEDSQNISCSMCSFSNPRPALTCAMCANVLDSTSVANPWQCRSDTCRDTLYHNASDCGVCGLCGHRRKDAGSV</sequence>
<comment type="caution">
    <text evidence="9">The sequence shown here is derived from an EMBL/GenBank/DDBJ whole genome shotgun (WGS) entry which is preliminary data.</text>
</comment>